<dbReference type="PANTHER" id="PTHR33112">
    <property type="entry name" value="DOMAIN PROTEIN, PUTATIVE-RELATED"/>
    <property type="match status" value="1"/>
</dbReference>
<keyword evidence="3" id="KW-1185">Reference proteome</keyword>
<dbReference type="Pfam" id="PF06985">
    <property type="entry name" value="HET"/>
    <property type="match status" value="1"/>
</dbReference>
<evidence type="ECO:0000313" key="3">
    <source>
        <dbReference type="Proteomes" id="UP001385951"/>
    </source>
</evidence>
<evidence type="ECO:0000313" key="2">
    <source>
        <dbReference type="EMBL" id="KAK7691544.1"/>
    </source>
</evidence>
<dbReference type="EMBL" id="JASBNA010000005">
    <property type="protein sequence ID" value="KAK7691544.1"/>
    <property type="molecule type" value="Genomic_DNA"/>
</dbReference>
<protein>
    <recommendedName>
        <fullName evidence="1">Heterokaryon incompatibility domain-containing protein</fullName>
    </recommendedName>
</protein>
<sequence>MVVSESDTAPLGIRFVAPDLDLDLQNKNSTSAIALYEPDGEQIKDIPEIEVSDVAEGSGIVYEESLESLRDAANRDERIDLTGYVTPERYRFIDCRSFARDNVLRLWEMEDLPTERYVAISHVWKSLPPEENDTFIARGTFLVECEDRNDGGPISIDVLYWTALATLRMGVRLLWLDRLCILQTPTEAGNRDKAWQIKKMYGVYKCCIACIILPAGLRRFTMKMEDTPWMTRAWTFQEVMVPPIVEVLFTTRLGMPPGQVVHRMDAVQYFTMVNQSVYDDDRDGSAATREQFAQALRMRDHFVQMSNNSDVGRGSIGQFYDIWKFIQWRVSARPVDVVFSAMGLLGINLDPCYFSREDRFGATLAMAQQLLCKDSSKNTCIEVPLWRWMPKNRWTAVGELPTGYMAKLPIRVRLQDLEEELSSQVIHRFRSATTNCIASRGNLEDTRWGESSISDQSISRNLVIMGRGVEAGDAIRDWLNTNAPVATKVSQLAGRMVSEIPIALLKKVYEVQGHERILITSSENVVLELCHELCGRANLGTPPPSASRYVYGWCIRSILWVKLGRYPEGDDERFPTESRKRYGSVAVPVLTLWKFEVPVCDTSDS</sequence>
<organism evidence="2 3">
    <name type="scientific">Cerrena zonata</name>
    <dbReference type="NCBI Taxonomy" id="2478898"/>
    <lineage>
        <taxon>Eukaryota</taxon>
        <taxon>Fungi</taxon>
        <taxon>Dikarya</taxon>
        <taxon>Basidiomycota</taxon>
        <taxon>Agaricomycotina</taxon>
        <taxon>Agaricomycetes</taxon>
        <taxon>Polyporales</taxon>
        <taxon>Cerrenaceae</taxon>
        <taxon>Cerrena</taxon>
    </lineage>
</organism>
<reference evidence="2 3" key="1">
    <citation type="submission" date="2022-09" db="EMBL/GenBank/DDBJ databases">
        <authorList>
            <person name="Palmer J.M."/>
        </authorList>
    </citation>
    <scope>NUCLEOTIDE SEQUENCE [LARGE SCALE GENOMIC DNA]</scope>
    <source>
        <strain evidence="2 3">DSM 7382</strain>
    </source>
</reference>
<comment type="caution">
    <text evidence="2">The sequence shown here is derived from an EMBL/GenBank/DDBJ whole genome shotgun (WGS) entry which is preliminary data.</text>
</comment>
<name>A0AAW0GIC5_9APHY</name>
<dbReference type="AlphaFoldDB" id="A0AAW0GIC5"/>
<dbReference type="PANTHER" id="PTHR33112:SF12">
    <property type="entry name" value="HETEROKARYON INCOMPATIBILITY DOMAIN-CONTAINING PROTEIN"/>
    <property type="match status" value="1"/>
</dbReference>
<accession>A0AAW0GIC5</accession>
<evidence type="ECO:0000259" key="1">
    <source>
        <dbReference type="Pfam" id="PF06985"/>
    </source>
</evidence>
<gene>
    <name evidence="2" type="ORF">QCA50_004943</name>
</gene>
<feature type="domain" description="Heterokaryon incompatibility" evidence="1">
    <location>
        <begin position="117"/>
        <end position="213"/>
    </location>
</feature>
<dbReference type="Proteomes" id="UP001385951">
    <property type="component" value="Unassembled WGS sequence"/>
</dbReference>
<dbReference type="InterPro" id="IPR010730">
    <property type="entry name" value="HET"/>
</dbReference>
<proteinExistence type="predicted"/>